<evidence type="ECO:0000313" key="1">
    <source>
        <dbReference type="EMBL" id="CAH0028916.1"/>
    </source>
</evidence>
<sequence>MLINGTFGLQKHRRTCVHTHDKRSYCSVASVHQQRALPDSSVCVATWLSEHLGLLLEWSVTRPHHILGSEHQNLRNQRHNVKV</sequence>
<dbReference type="EMBL" id="CABFNQ020000737">
    <property type="protein sequence ID" value="CAH0028916.1"/>
    <property type="molecule type" value="Genomic_DNA"/>
</dbReference>
<comment type="caution">
    <text evidence="1">The sequence shown here is derived from an EMBL/GenBank/DDBJ whole genome shotgun (WGS) entry which is preliminary data.</text>
</comment>
<name>A0A9N9YS77_9HYPO</name>
<proteinExistence type="predicted"/>
<accession>A0A9N9YS77</accession>
<dbReference type="OrthoDB" id="10401516at2759"/>
<protein>
    <submittedName>
        <fullName evidence="1">Uncharacterized protein</fullName>
    </submittedName>
</protein>
<dbReference type="AlphaFoldDB" id="A0A9N9YS77"/>
<keyword evidence="2" id="KW-1185">Reference proteome</keyword>
<organism evidence="1 2">
    <name type="scientific">Clonostachys rhizophaga</name>
    <dbReference type="NCBI Taxonomy" id="160324"/>
    <lineage>
        <taxon>Eukaryota</taxon>
        <taxon>Fungi</taxon>
        <taxon>Dikarya</taxon>
        <taxon>Ascomycota</taxon>
        <taxon>Pezizomycotina</taxon>
        <taxon>Sordariomycetes</taxon>
        <taxon>Hypocreomycetidae</taxon>
        <taxon>Hypocreales</taxon>
        <taxon>Bionectriaceae</taxon>
        <taxon>Clonostachys</taxon>
    </lineage>
</organism>
<reference evidence="1" key="1">
    <citation type="submission" date="2021-10" db="EMBL/GenBank/DDBJ databases">
        <authorList>
            <person name="Piombo E."/>
        </authorList>
    </citation>
    <scope>NUCLEOTIDE SEQUENCE</scope>
</reference>
<evidence type="ECO:0000313" key="2">
    <source>
        <dbReference type="Proteomes" id="UP000696573"/>
    </source>
</evidence>
<dbReference type="Proteomes" id="UP000696573">
    <property type="component" value="Unassembled WGS sequence"/>
</dbReference>
<gene>
    <name evidence="1" type="ORF">CRHIZ90672A_00012997</name>
</gene>